<reference evidence="6 7" key="1">
    <citation type="submission" date="2018-05" db="EMBL/GenBank/DDBJ databases">
        <title>Genomic Encyclopedia of Type Strains, Phase IV (KMG-IV): sequencing the most valuable type-strain genomes for metagenomic binning, comparative biology and taxonomic classification.</title>
        <authorList>
            <person name="Goeker M."/>
        </authorList>
    </citation>
    <scope>NUCLEOTIDE SEQUENCE [LARGE SCALE GENOMIC DNA]</scope>
    <source>
        <strain evidence="6 7">DSM 103371</strain>
    </source>
</reference>
<dbReference type="Pfam" id="PF07992">
    <property type="entry name" value="Pyr_redox_2"/>
    <property type="match status" value="1"/>
</dbReference>
<dbReference type="SUPFAM" id="SSF51905">
    <property type="entry name" value="FAD/NAD(P)-binding domain"/>
    <property type="match status" value="1"/>
</dbReference>
<keyword evidence="7" id="KW-1185">Reference proteome</keyword>
<gene>
    <name evidence="6" type="ORF">C8D95_11526</name>
</gene>
<evidence type="ECO:0000256" key="2">
    <source>
        <dbReference type="ARBA" id="ARBA00022630"/>
    </source>
</evidence>
<feature type="region of interest" description="Disordered" evidence="4">
    <location>
        <begin position="1"/>
        <end position="35"/>
    </location>
</feature>
<evidence type="ECO:0000256" key="3">
    <source>
        <dbReference type="ARBA" id="ARBA00023002"/>
    </source>
</evidence>
<sequence>MTMSSTRHAEPAFSAKADNVAVPRERDAPIPSEDIPTILDTRRDCIVIGGGPAGMTAAIYLARFRRSVGLLDAGDSRAKWIPRSHNHPAFPDGIAGTELLDRMRAQMAQFGVETVNASATRLERAGDAFWVDAERGRWVAPAVILATGALDILPAMEGAWEHVRRGTIRQCPICDAYEATDGRIAVLGSGRHAVEEALFLSRYSNDVTLAALGGDPAPDPQERAALAEAGVAVLDRAVREVRCENGQVRLLLAQGGFRQFDVAYSGMGIEPQTELVKALRPRLAADGRIETDAHQATSVPGLYAAGDVVTGLNQIAVAMAQGEIAATAVHNAARRAEGRSLRGTSGD</sequence>
<proteinExistence type="predicted"/>
<dbReference type="AlphaFoldDB" id="A0A316FVY6"/>
<dbReference type="PRINTS" id="PR00368">
    <property type="entry name" value="FADPNR"/>
</dbReference>
<accession>A0A316FVY6</accession>
<feature type="domain" description="FAD/NAD(P)-binding" evidence="5">
    <location>
        <begin position="44"/>
        <end position="322"/>
    </location>
</feature>
<evidence type="ECO:0000256" key="4">
    <source>
        <dbReference type="SAM" id="MobiDB-lite"/>
    </source>
</evidence>
<protein>
    <recommendedName>
        <fullName evidence="1">Thioredoxin reductase</fullName>
    </recommendedName>
</protein>
<dbReference type="Proteomes" id="UP000245390">
    <property type="component" value="Unassembled WGS sequence"/>
</dbReference>
<dbReference type="EMBL" id="QGGV01000015">
    <property type="protein sequence ID" value="PWK52749.1"/>
    <property type="molecule type" value="Genomic_DNA"/>
</dbReference>
<dbReference type="Gene3D" id="3.50.50.60">
    <property type="entry name" value="FAD/NAD(P)-binding domain"/>
    <property type="match status" value="2"/>
</dbReference>
<name>A0A316FVY6_9RHOB</name>
<comment type="caution">
    <text evidence="6">The sequence shown here is derived from an EMBL/GenBank/DDBJ whole genome shotgun (WGS) entry which is preliminary data.</text>
</comment>
<evidence type="ECO:0000313" key="6">
    <source>
        <dbReference type="EMBL" id="PWK52749.1"/>
    </source>
</evidence>
<evidence type="ECO:0000313" key="7">
    <source>
        <dbReference type="Proteomes" id="UP000245390"/>
    </source>
</evidence>
<organism evidence="6 7">
    <name type="scientific">Silicimonas algicola</name>
    <dbReference type="NCBI Taxonomy" id="1826607"/>
    <lineage>
        <taxon>Bacteria</taxon>
        <taxon>Pseudomonadati</taxon>
        <taxon>Pseudomonadota</taxon>
        <taxon>Alphaproteobacteria</taxon>
        <taxon>Rhodobacterales</taxon>
        <taxon>Paracoccaceae</taxon>
    </lineage>
</organism>
<keyword evidence="2" id="KW-0285">Flavoprotein</keyword>
<dbReference type="RefSeq" id="WP_346243142.1">
    <property type="nucleotide sequence ID" value="NZ_QGGV01000015.1"/>
</dbReference>
<dbReference type="InterPro" id="IPR036188">
    <property type="entry name" value="FAD/NAD-bd_sf"/>
</dbReference>
<evidence type="ECO:0000259" key="5">
    <source>
        <dbReference type="Pfam" id="PF07992"/>
    </source>
</evidence>
<dbReference type="GO" id="GO:0016491">
    <property type="term" value="F:oxidoreductase activity"/>
    <property type="evidence" value="ECO:0007669"/>
    <property type="project" value="UniProtKB-KW"/>
</dbReference>
<dbReference type="InterPro" id="IPR023753">
    <property type="entry name" value="FAD/NAD-binding_dom"/>
</dbReference>
<dbReference type="PANTHER" id="PTHR48105">
    <property type="entry name" value="THIOREDOXIN REDUCTASE 1-RELATED-RELATED"/>
    <property type="match status" value="1"/>
</dbReference>
<keyword evidence="3" id="KW-0560">Oxidoreductase</keyword>
<dbReference type="PRINTS" id="PR00469">
    <property type="entry name" value="PNDRDTASEII"/>
</dbReference>
<dbReference type="InterPro" id="IPR050097">
    <property type="entry name" value="Ferredoxin-NADP_redctase_2"/>
</dbReference>
<evidence type="ECO:0000256" key="1">
    <source>
        <dbReference type="ARBA" id="ARBA00018719"/>
    </source>
</evidence>